<evidence type="ECO:0000256" key="1">
    <source>
        <dbReference type="SAM" id="Phobius"/>
    </source>
</evidence>
<protein>
    <submittedName>
        <fullName evidence="2">Uncharacterized protein</fullName>
    </submittedName>
</protein>
<dbReference type="EMBL" id="JAXOVW010000003">
    <property type="protein sequence ID" value="MDZ5606074.1"/>
    <property type="molecule type" value="Genomic_DNA"/>
</dbReference>
<feature type="transmembrane region" description="Helical" evidence="1">
    <location>
        <begin position="64"/>
        <end position="85"/>
    </location>
</feature>
<comment type="caution">
    <text evidence="2">The sequence shown here is derived from an EMBL/GenBank/DDBJ whole genome shotgun (WGS) entry which is preliminary data.</text>
</comment>
<keyword evidence="1" id="KW-0472">Membrane</keyword>
<keyword evidence="1" id="KW-0812">Transmembrane</keyword>
<organism evidence="2 3">
    <name type="scientific">Bacillus bingmayongensis</name>
    <dbReference type="NCBI Taxonomy" id="1150157"/>
    <lineage>
        <taxon>Bacteria</taxon>
        <taxon>Bacillati</taxon>
        <taxon>Bacillota</taxon>
        <taxon>Bacilli</taxon>
        <taxon>Bacillales</taxon>
        <taxon>Bacillaceae</taxon>
        <taxon>Bacillus</taxon>
    </lineage>
</organism>
<sequence length="95" mass="11371">MLKPINEKYIMTKQMRLDIQEFMPPKTGETFVKIYKIAFLVFLNLGIMYLINKIIGKEHPINNLLFKIEIIICSIGLIVILFYCIRYSRYHKQKE</sequence>
<proteinExistence type="predicted"/>
<feature type="transmembrane region" description="Helical" evidence="1">
    <location>
        <begin position="34"/>
        <end position="52"/>
    </location>
</feature>
<gene>
    <name evidence="2" type="ORF">U2I54_02845</name>
</gene>
<keyword evidence="3" id="KW-1185">Reference proteome</keyword>
<dbReference type="RefSeq" id="WP_374216706.1">
    <property type="nucleotide sequence ID" value="NZ_JAXOVW010000003.1"/>
</dbReference>
<keyword evidence="1" id="KW-1133">Transmembrane helix</keyword>
<accession>A0ABU5JRM0</accession>
<evidence type="ECO:0000313" key="3">
    <source>
        <dbReference type="Proteomes" id="UP001291930"/>
    </source>
</evidence>
<name>A0ABU5JRM0_9BACI</name>
<reference evidence="3" key="1">
    <citation type="submission" date="2023-11" db="EMBL/GenBank/DDBJ databases">
        <title>Genome Sequence of Bacillus pseudomycoides stain BUPM19.</title>
        <authorList>
            <person name="Farhat A."/>
        </authorList>
    </citation>
    <scope>NUCLEOTIDE SEQUENCE [LARGE SCALE GENOMIC DNA]</scope>
    <source>
        <strain evidence="3">BUPM19</strain>
    </source>
</reference>
<evidence type="ECO:0000313" key="2">
    <source>
        <dbReference type="EMBL" id="MDZ5606074.1"/>
    </source>
</evidence>
<dbReference type="Proteomes" id="UP001291930">
    <property type="component" value="Unassembled WGS sequence"/>
</dbReference>